<feature type="transmembrane region" description="Helical" evidence="6">
    <location>
        <begin position="136"/>
        <end position="155"/>
    </location>
</feature>
<keyword evidence="9" id="KW-1185">Reference proteome</keyword>
<dbReference type="InterPro" id="IPR032816">
    <property type="entry name" value="VTT_dom"/>
</dbReference>
<organism evidence="8 9">
    <name type="scientific">Paenibacillus segetis</name>
    <dbReference type="NCBI Taxonomy" id="1325360"/>
    <lineage>
        <taxon>Bacteria</taxon>
        <taxon>Bacillati</taxon>
        <taxon>Bacillota</taxon>
        <taxon>Bacilli</taxon>
        <taxon>Bacillales</taxon>
        <taxon>Paenibacillaceae</taxon>
        <taxon>Paenibacillus</taxon>
    </lineage>
</organism>
<dbReference type="PANTHER" id="PTHR12677">
    <property type="entry name" value="GOLGI APPARATUS MEMBRANE PROTEIN TVP38-RELATED"/>
    <property type="match status" value="1"/>
</dbReference>
<dbReference type="Pfam" id="PF09335">
    <property type="entry name" value="VTT_dom"/>
    <property type="match status" value="1"/>
</dbReference>
<accession>A0ABQ1YGU0</accession>
<dbReference type="EMBL" id="BMFT01000001">
    <property type="protein sequence ID" value="GGH25478.1"/>
    <property type="molecule type" value="Genomic_DNA"/>
</dbReference>
<evidence type="ECO:0000256" key="4">
    <source>
        <dbReference type="ARBA" id="ARBA00022989"/>
    </source>
</evidence>
<comment type="subcellular location">
    <subcellularLocation>
        <location evidence="1 6">Cell membrane</location>
        <topology evidence="1 6">Multi-pass membrane protein</topology>
    </subcellularLocation>
</comment>
<keyword evidence="2 6" id="KW-1003">Cell membrane</keyword>
<dbReference type="RefSeq" id="WP_188539302.1">
    <property type="nucleotide sequence ID" value="NZ_BMFT01000001.1"/>
</dbReference>
<evidence type="ECO:0000256" key="2">
    <source>
        <dbReference type="ARBA" id="ARBA00022475"/>
    </source>
</evidence>
<dbReference type="Proteomes" id="UP000659344">
    <property type="component" value="Unassembled WGS sequence"/>
</dbReference>
<name>A0ABQ1YGU0_9BACL</name>
<evidence type="ECO:0000313" key="9">
    <source>
        <dbReference type="Proteomes" id="UP000659344"/>
    </source>
</evidence>
<protein>
    <recommendedName>
        <fullName evidence="6">TVP38/TMEM64 family membrane protein</fullName>
    </recommendedName>
</protein>
<evidence type="ECO:0000256" key="1">
    <source>
        <dbReference type="ARBA" id="ARBA00004651"/>
    </source>
</evidence>
<proteinExistence type="inferred from homology"/>
<feature type="transmembrane region" description="Helical" evidence="6">
    <location>
        <begin position="70"/>
        <end position="91"/>
    </location>
</feature>
<comment type="caution">
    <text evidence="6">Lacks conserved residue(s) required for the propagation of feature annotation.</text>
</comment>
<dbReference type="PANTHER" id="PTHR12677:SF59">
    <property type="entry name" value="GOLGI APPARATUS MEMBRANE PROTEIN TVP38-RELATED"/>
    <property type="match status" value="1"/>
</dbReference>
<keyword evidence="3 6" id="KW-0812">Transmembrane</keyword>
<feature type="domain" description="VTT" evidence="7">
    <location>
        <begin position="50"/>
        <end position="168"/>
    </location>
</feature>
<reference evidence="9" key="1">
    <citation type="journal article" date="2019" name="Int. J. Syst. Evol. Microbiol.">
        <title>The Global Catalogue of Microorganisms (GCM) 10K type strain sequencing project: providing services to taxonomists for standard genome sequencing and annotation.</title>
        <authorList>
            <consortium name="The Broad Institute Genomics Platform"/>
            <consortium name="The Broad Institute Genome Sequencing Center for Infectious Disease"/>
            <person name="Wu L."/>
            <person name="Ma J."/>
        </authorList>
    </citation>
    <scope>NUCLEOTIDE SEQUENCE [LARGE SCALE GENOMIC DNA]</scope>
    <source>
        <strain evidence="9">CGMCC 1.12769</strain>
    </source>
</reference>
<evidence type="ECO:0000256" key="5">
    <source>
        <dbReference type="ARBA" id="ARBA00023136"/>
    </source>
</evidence>
<evidence type="ECO:0000313" key="8">
    <source>
        <dbReference type="EMBL" id="GGH25478.1"/>
    </source>
</evidence>
<comment type="caution">
    <text evidence="8">The sequence shown here is derived from an EMBL/GenBank/DDBJ whole genome shotgun (WGS) entry which is preliminary data.</text>
</comment>
<feature type="transmembrane region" description="Helical" evidence="6">
    <location>
        <begin position="37"/>
        <end position="63"/>
    </location>
</feature>
<keyword evidence="4 6" id="KW-1133">Transmembrane helix</keyword>
<comment type="similarity">
    <text evidence="6">Belongs to the TVP38/TMEM64 family.</text>
</comment>
<evidence type="ECO:0000259" key="7">
    <source>
        <dbReference type="Pfam" id="PF09335"/>
    </source>
</evidence>
<feature type="transmembrane region" description="Helical" evidence="6">
    <location>
        <begin position="175"/>
        <end position="195"/>
    </location>
</feature>
<evidence type="ECO:0000256" key="6">
    <source>
        <dbReference type="RuleBase" id="RU366058"/>
    </source>
</evidence>
<evidence type="ECO:0000256" key="3">
    <source>
        <dbReference type="ARBA" id="ARBA00022692"/>
    </source>
</evidence>
<keyword evidence="5 6" id="KW-0472">Membrane</keyword>
<dbReference type="InterPro" id="IPR015414">
    <property type="entry name" value="TMEM64"/>
</dbReference>
<sequence length="201" mass="22143">MKKWLTFATYVALFVLAFTFREDLATLTTGHPSIWSLFALSILLAMFPVIPYKIVIAAVGFVAGTWTGGVITLIGSTVAGAFIYWGSAYGFREPALKWISSLKTLDLVTQFINHRPFAAIIVCRLIPVLPQTAVNIYAGVAGIPFITFLLASIIGKLPSIFLYAYLGNSILTAPMTALSVFGVYCVFLLVVFWAYRRLKRD</sequence>
<gene>
    <name evidence="8" type="primary">yqeD</name>
    <name evidence="8" type="ORF">GCM10008013_25770</name>
</gene>